<organism evidence="14 15">
    <name type="scientific">Paralvinella palmiformis</name>
    <dbReference type="NCBI Taxonomy" id="53620"/>
    <lineage>
        <taxon>Eukaryota</taxon>
        <taxon>Metazoa</taxon>
        <taxon>Spiralia</taxon>
        <taxon>Lophotrochozoa</taxon>
        <taxon>Annelida</taxon>
        <taxon>Polychaeta</taxon>
        <taxon>Sedentaria</taxon>
        <taxon>Canalipalpata</taxon>
        <taxon>Terebellida</taxon>
        <taxon>Terebelliformia</taxon>
        <taxon>Alvinellidae</taxon>
        <taxon>Paralvinella</taxon>
    </lineage>
</organism>
<feature type="domain" description="C2H2-type" evidence="13">
    <location>
        <begin position="309"/>
        <end position="336"/>
    </location>
</feature>
<feature type="region of interest" description="Disordered" evidence="12">
    <location>
        <begin position="470"/>
        <end position="518"/>
    </location>
</feature>
<dbReference type="SUPFAM" id="SSF57667">
    <property type="entry name" value="beta-beta-alpha zinc fingers"/>
    <property type="match status" value="4"/>
</dbReference>
<dbReference type="Gene3D" id="3.30.160.60">
    <property type="entry name" value="Classic Zinc Finger"/>
    <property type="match status" value="6"/>
</dbReference>
<keyword evidence="7" id="KW-0805">Transcription regulation</keyword>
<dbReference type="PANTHER" id="PTHR16515:SF49">
    <property type="entry name" value="GASTRULA ZINC FINGER PROTEIN XLCGF49.1-LIKE-RELATED"/>
    <property type="match status" value="1"/>
</dbReference>
<evidence type="ECO:0000256" key="8">
    <source>
        <dbReference type="ARBA" id="ARBA00023125"/>
    </source>
</evidence>
<evidence type="ECO:0000256" key="4">
    <source>
        <dbReference type="ARBA" id="ARBA00022737"/>
    </source>
</evidence>
<evidence type="ECO:0000313" key="15">
    <source>
        <dbReference type="Proteomes" id="UP001208570"/>
    </source>
</evidence>
<dbReference type="InterPro" id="IPR036236">
    <property type="entry name" value="Znf_C2H2_sf"/>
</dbReference>
<dbReference type="PROSITE" id="PS00028">
    <property type="entry name" value="ZINC_FINGER_C2H2_1"/>
    <property type="match status" value="6"/>
</dbReference>
<evidence type="ECO:0000259" key="13">
    <source>
        <dbReference type="PROSITE" id="PS50157"/>
    </source>
</evidence>
<feature type="compositionally biased region" description="Low complexity" evidence="12">
    <location>
        <begin position="154"/>
        <end position="170"/>
    </location>
</feature>
<feature type="domain" description="C2H2-type" evidence="13">
    <location>
        <begin position="393"/>
        <end position="418"/>
    </location>
</feature>
<dbReference type="AlphaFoldDB" id="A0AAD9JGS3"/>
<dbReference type="Gene3D" id="2.170.270.10">
    <property type="entry name" value="SET domain"/>
    <property type="match status" value="1"/>
</dbReference>
<evidence type="ECO:0000256" key="9">
    <source>
        <dbReference type="ARBA" id="ARBA00023163"/>
    </source>
</evidence>
<gene>
    <name evidence="14" type="ORF">LSH36_347g01026</name>
</gene>
<dbReference type="GO" id="GO:1990837">
    <property type="term" value="F:sequence-specific double-stranded DNA binding"/>
    <property type="evidence" value="ECO:0007669"/>
    <property type="project" value="UniProtKB-ARBA"/>
</dbReference>
<dbReference type="InterPro" id="IPR046341">
    <property type="entry name" value="SET_dom_sf"/>
</dbReference>
<dbReference type="InterPro" id="IPR050331">
    <property type="entry name" value="Zinc_finger"/>
</dbReference>
<comment type="subcellular location">
    <subcellularLocation>
        <location evidence="1">Nucleus</location>
    </subcellularLocation>
</comment>
<proteinExistence type="inferred from homology"/>
<feature type="compositionally biased region" description="Low complexity" evidence="12">
    <location>
        <begin position="222"/>
        <end position="231"/>
    </location>
</feature>
<keyword evidence="8" id="KW-0238">DNA-binding</keyword>
<keyword evidence="5 11" id="KW-0863">Zinc-finger</keyword>
<dbReference type="FunFam" id="3.30.160.60:FF:000446">
    <property type="entry name" value="Zinc finger protein"/>
    <property type="match status" value="1"/>
</dbReference>
<dbReference type="GO" id="GO:0005634">
    <property type="term" value="C:nucleus"/>
    <property type="evidence" value="ECO:0007669"/>
    <property type="project" value="UniProtKB-SubCell"/>
</dbReference>
<feature type="domain" description="C2H2-type" evidence="13">
    <location>
        <begin position="281"/>
        <end position="308"/>
    </location>
</feature>
<feature type="domain" description="C2H2-type" evidence="13">
    <location>
        <begin position="337"/>
        <end position="364"/>
    </location>
</feature>
<keyword evidence="6" id="KW-0862">Zinc</keyword>
<dbReference type="InterPro" id="IPR013087">
    <property type="entry name" value="Znf_C2H2_type"/>
</dbReference>
<reference evidence="14" key="1">
    <citation type="journal article" date="2023" name="Mol. Biol. Evol.">
        <title>Third-Generation Sequencing Reveals the Adaptive Role of the Epigenome in Three Deep-Sea Polychaetes.</title>
        <authorList>
            <person name="Perez M."/>
            <person name="Aroh O."/>
            <person name="Sun Y."/>
            <person name="Lan Y."/>
            <person name="Juniper S.K."/>
            <person name="Young C.R."/>
            <person name="Angers B."/>
            <person name="Qian P.Y."/>
        </authorList>
    </citation>
    <scope>NUCLEOTIDE SEQUENCE</scope>
    <source>
        <strain evidence="14">P08H-3</strain>
    </source>
</reference>
<dbReference type="InterPro" id="IPR001214">
    <property type="entry name" value="SET_dom"/>
</dbReference>
<feature type="region of interest" description="Disordered" evidence="12">
    <location>
        <begin position="148"/>
        <end position="237"/>
    </location>
</feature>
<keyword evidence="10" id="KW-0539">Nucleus</keyword>
<evidence type="ECO:0000256" key="3">
    <source>
        <dbReference type="ARBA" id="ARBA00022723"/>
    </source>
</evidence>
<dbReference type="EMBL" id="JAODUP010000347">
    <property type="protein sequence ID" value="KAK2151890.1"/>
    <property type="molecule type" value="Genomic_DNA"/>
</dbReference>
<feature type="domain" description="C2H2-type" evidence="13">
    <location>
        <begin position="424"/>
        <end position="451"/>
    </location>
</feature>
<evidence type="ECO:0000256" key="10">
    <source>
        <dbReference type="ARBA" id="ARBA00023242"/>
    </source>
</evidence>
<dbReference type="SMART" id="SM00355">
    <property type="entry name" value="ZnF_C2H2"/>
    <property type="match status" value="6"/>
</dbReference>
<keyword evidence="4" id="KW-0677">Repeat</keyword>
<dbReference type="FunFam" id="3.30.160.60:FF:000557">
    <property type="entry name" value="zinc finger and SCAN domain-containing protein 29"/>
    <property type="match status" value="1"/>
</dbReference>
<dbReference type="Proteomes" id="UP001208570">
    <property type="component" value="Unassembled WGS sequence"/>
</dbReference>
<sequence>MATAHVRQQHFLFYRSVSARMSLRVIAYRHLAKYVNGGLCSCTFSHQDGTPYSASQWQTRYMFGCTDAIIEIDDREVRHCNWVRFLRVAQNPDDVNIIGSRVQGQFVFQVIKTIPPNGELKAYLDLGPKIHAKAKILRQITIRRSDEKENLLISPTGSTSTHSTSGSPQSDDFEDDRRSTTSSDISPSTTTTTNTSKSKVNKLLGHFLSTPSGKSGKQTDNSLSVSGSSPFTSPPFPDGKRFCHSPIIGSASGRYQVPLLALPEYKDARVLPLRRKEKTWLPCEVCGKKFDRPSLLKRHMRTHTGEKPHACDVCGKAFSTSSSLNTHRRIHSGEKPHQCQVCGKRFTASSNLYYHRMTHKKEKPHKCSMCSKSFPTPGDLKSHMYVHNGSWPFKCDVCNRGFSKQTNLKNHLLLHTGKWCDKPHECELCGKKFALQCNLRTHIKTHDDEPRDKCIRCKRKFLSQWGHQSTCSECMTSSDPQTPTNNGRRPTNSFSIESLVSPRSESRDKQREFAHAQSTPIDLSKAPFYANAMMTSGLVPMYHHRHHFDGATPTTHFAMSTTWPAPPHHPPISQRFGI</sequence>
<evidence type="ECO:0000256" key="12">
    <source>
        <dbReference type="SAM" id="MobiDB-lite"/>
    </source>
</evidence>
<evidence type="ECO:0000256" key="5">
    <source>
        <dbReference type="ARBA" id="ARBA00022771"/>
    </source>
</evidence>
<dbReference type="FunFam" id="3.30.160.60:FF:000761">
    <property type="entry name" value="Zinc finger protein 449"/>
    <property type="match status" value="1"/>
</dbReference>
<feature type="compositionally biased region" description="Polar residues" evidence="12">
    <location>
        <begin position="470"/>
        <end position="503"/>
    </location>
</feature>
<feature type="compositionally biased region" description="Basic and acidic residues" evidence="12">
    <location>
        <begin position="504"/>
        <end position="514"/>
    </location>
</feature>
<comment type="caution">
    <text evidence="14">The sequence shown here is derived from an EMBL/GenBank/DDBJ whole genome shotgun (WGS) entry which is preliminary data.</text>
</comment>
<evidence type="ECO:0000256" key="1">
    <source>
        <dbReference type="ARBA" id="ARBA00004123"/>
    </source>
</evidence>
<keyword evidence="3" id="KW-0479">Metal-binding</keyword>
<keyword evidence="9" id="KW-0804">Transcription</keyword>
<dbReference type="GO" id="GO:0008270">
    <property type="term" value="F:zinc ion binding"/>
    <property type="evidence" value="ECO:0007669"/>
    <property type="project" value="UniProtKB-KW"/>
</dbReference>
<dbReference type="FunFam" id="3.30.160.60:FF:000145">
    <property type="entry name" value="Zinc finger protein 574"/>
    <property type="match status" value="1"/>
</dbReference>
<accession>A0AAD9JGS3</accession>
<dbReference type="Pfam" id="PF13465">
    <property type="entry name" value="zf-H2C2_2"/>
    <property type="match status" value="1"/>
</dbReference>
<name>A0AAD9JGS3_9ANNE</name>
<evidence type="ECO:0000256" key="7">
    <source>
        <dbReference type="ARBA" id="ARBA00023015"/>
    </source>
</evidence>
<feature type="compositionally biased region" description="Low complexity" evidence="12">
    <location>
        <begin position="180"/>
        <end position="198"/>
    </location>
</feature>
<evidence type="ECO:0000256" key="2">
    <source>
        <dbReference type="ARBA" id="ARBA00006991"/>
    </source>
</evidence>
<dbReference type="PANTHER" id="PTHR16515">
    <property type="entry name" value="PR DOMAIN ZINC FINGER PROTEIN"/>
    <property type="match status" value="1"/>
</dbReference>
<dbReference type="FunFam" id="3.30.160.60:FF:000450">
    <property type="entry name" value="PR domain zinc finger protein 14"/>
    <property type="match status" value="1"/>
</dbReference>
<dbReference type="GO" id="GO:0010468">
    <property type="term" value="P:regulation of gene expression"/>
    <property type="evidence" value="ECO:0007669"/>
    <property type="project" value="TreeGrafter"/>
</dbReference>
<dbReference type="FunFam" id="3.30.160.60:FF:000303">
    <property type="entry name" value="Zinc finger protein 41"/>
    <property type="match status" value="1"/>
</dbReference>
<dbReference type="Pfam" id="PF21549">
    <property type="entry name" value="PRDM2_PR"/>
    <property type="match status" value="1"/>
</dbReference>
<feature type="domain" description="C2H2-type" evidence="13">
    <location>
        <begin position="365"/>
        <end position="392"/>
    </location>
</feature>
<comment type="similarity">
    <text evidence="2">Belongs to the krueppel C2H2-type zinc-finger protein family.</text>
</comment>
<dbReference type="Pfam" id="PF00096">
    <property type="entry name" value="zf-C2H2"/>
    <property type="match status" value="4"/>
</dbReference>
<evidence type="ECO:0000256" key="6">
    <source>
        <dbReference type="ARBA" id="ARBA00022833"/>
    </source>
</evidence>
<evidence type="ECO:0000313" key="14">
    <source>
        <dbReference type="EMBL" id="KAK2151890.1"/>
    </source>
</evidence>
<dbReference type="PROSITE" id="PS50157">
    <property type="entry name" value="ZINC_FINGER_C2H2_2"/>
    <property type="match status" value="6"/>
</dbReference>
<protein>
    <recommendedName>
        <fullName evidence="13">C2H2-type domain-containing protein</fullName>
    </recommendedName>
</protein>
<keyword evidence="15" id="KW-1185">Reference proteome</keyword>
<evidence type="ECO:0000256" key="11">
    <source>
        <dbReference type="PROSITE-ProRule" id="PRU00042"/>
    </source>
</evidence>
<feature type="compositionally biased region" description="Polar residues" evidence="12">
    <location>
        <begin position="209"/>
        <end position="221"/>
    </location>
</feature>